<dbReference type="GO" id="GO:0016020">
    <property type="term" value="C:membrane"/>
    <property type="evidence" value="ECO:0007669"/>
    <property type="project" value="UniProtKB-SubCell"/>
</dbReference>
<evidence type="ECO:0000256" key="6">
    <source>
        <dbReference type="SAM" id="Phobius"/>
    </source>
</evidence>
<feature type="transmembrane region" description="Helical" evidence="6">
    <location>
        <begin position="566"/>
        <end position="586"/>
    </location>
</feature>
<keyword evidence="5 6" id="KW-0472">Membrane</keyword>
<dbReference type="PANTHER" id="PTHR23511">
    <property type="entry name" value="SYNAPTIC VESICLE GLYCOPROTEIN 2"/>
    <property type="match status" value="1"/>
</dbReference>
<sequence>MSENASLWRKGIAADTSPPPLASERIDEENQLLRDAQREQQTIEFANKLRLARHLTMASAIYLLVSSWLTVSALLHKLSLALALLAGLVLIMPLGLSVKAWCVHTGRDTATAPELQPILQRQQDRQDTAHQTTVSTGAAAAWAEEILEREVGVGKMQWAMLAVCGGTQFSDALELILLPLLASALTEEPESSPMRLRTAQDGWLLSFCVFAGMLVGAPAWGWVADKFGRRVGTFGTAALVGVAGFGSSLASSLAELFTARFFVGCGLGGASCALAWFSESLPPRKREPWLVGFFLFFSVGSVACAGLAWATLGGTGDWRLFLRLASMPSLVVAGLSLALPESAVFVATRGDRVQASEILQGMGQVNGRQIGLEADATRVETTSFITREIDCDARRDDAKDKSTKPILALCGLFAVMAIVYYALVELSVMYLWPEDGDGLSDSTFLQILIVNAAELPGLFGALHIVKRRGSRISVALMFAICGGFCLAMATIAFVFPAPGKFLETLLLFGARASALGFNQSLWIYSSTYFTAQHRALGVGAVTAFARIGGLISPIVGQLLFDRSPGTALISCAALCAAAALASLGVLPDVSQRQDWETS</sequence>
<dbReference type="PANTHER" id="PTHR23511:SF5">
    <property type="entry name" value="MAJOR FACILITATOR-TYPE TRANSPORTER HXNZ-RELATED"/>
    <property type="match status" value="1"/>
</dbReference>
<dbReference type="InterPro" id="IPR005828">
    <property type="entry name" value="MFS_sugar_transport-like"/>
</dbReference>
<protein>
    <submittedName>
        <fullName evidence="8">Solute carrier family 22 member 15</fullName>
    </submittedName>
</protein>
<evidence type="ECO:0000256" key="3">
    <source>
        <dbReference type="ARBA" id="ARBA00022692"/>
    </source>
</evidence>
<evidence type="ECO:0000256" key="4">
    <source>
        <dbReference type="ARBA" id="ARBA00022989"/>
    </source>
</evidence>
<dbReference type="GO" id="GO:0022857">
    <property type="term" value="F:transmembrane transporter activity"/>
    <property type="evidence" value="ECO:0007669"/>
    <property type="project" value="InterPro"/>
</dbReference>
<dbReference type="SUPFAM" id="SSF103473">
    <property type="entry name" value="MFS general substrate transporter"/>
    <property type="match status" value="1"/>
</dbReference>
<dbReference type="OrthoDB" id="4139357at2759"/>
<name>A0A2R5G5V5_9STRA</name>
<feature type="transmembrane region" description="Helical" evidence="6">
    <location>
        <begin position="536"/>
        <end position="560"/>
    </location>
</feature>
<feature type="domain" description="Major facilitator superfamily (MFS) profile" evidence="7">
    <location>
        <begin position="160"/>
        <end position="590"/>
    </location>
</feature>
<dbReference type="InParanoid" id="A0A2R5G5V5"/>
<dbReference type="PROSITE" id="PS50850">
    <property type="entry name" value="MFS"/>
    <property type="match status" value="1"/>
</dbReference>
<feature type="transmembrane region" description="Helical" evidence="6">
    <location>
        <begin position="80"/>
        <end position="98"/>
    </location>
</feature>
<reference evidence="8 9" key="1">
    <citation type="submission" date="2017-12" db="EMBL/GenBank/DDBJ databases">
        <title>Sequencing, de novo assembly and annotation of complete genome of a new Thraustochytrid species, strain FCC1311.</title>
        <authorList>
            <person name="Sedici K."/>
            <person name="Godart F."/>
            <person name="Aiese Cigliano R."/>
            <person name="Sanseverino W."/>
            <person name="Barakat M."/>
            <person name="Ortet P."/>
            <person name="Marechal E."/>
            <person name="Cagnac O."/>
            <person name="Amato A."/>
        </authorList>
    </citation>
    <scope>NUCLEOTIDE SEQUENCE [LARGE SCALE GENOMIC DNA]</scope>
</reference>
<accession>A0A2R5G5V5</accession>
<feature type="transmembrane region" description="Helical" evidence="6">
    <location>
        <begin position="405"/>
        <end position="423"/>
    </location>
</feature>
<feature type="transmembrane region" description="Helical" evidence="6">
    <location>
        <begin position="501"/>
        <end position="524"/>
    </location>
</feature>
<organism evidence="8 9">
    <name type="scientific">Hondaea fermentalgiana</name>
    <dbReference type="NCBI Taxonomy" id="2315210"/>
    <lineage>
        <taxon>Eukaryota</taxon>
        <taxon>Sar</taxon>
        <taxon>Stramenopiles</taxon>
        <taxon>Bigyra</taxon>
        <taxon>Labyrinthulomycetes</taxon>
        <taxon>Thraustochytrida</taxon>
        <taxon>Thraustochytriidae</taxon>
        <taxon>Hondaea</taxon>
    </lineage>
</organism>
<feature type="transmembrane region" description="Helical" evidence="6">
    <location>
        <begin position="202"/>
        <end position="224"/>
    </location>
</feature>
<feature type="transmembrane region" description="Helical" evidence="6">
    <location>
        <begin position="55"/>
        <end position="74"/>
    </location>
</feature>
<dbReference type="Proteomes" id="UP000241890">
    <property type="component" value="Unassembled WGS sequence"/>
</dbReference>
<dbReference type="Gene3D" id="1.20.1250.20">
    <property type="entry name" value="MFS general substrate transporter like domains"/>
    <property type="match status" value="1"/>
</dbReference>
<evidence type="ECO:0000313" key="9">
    <source>
        <dbReference type="Proteomes" id="UP000241890"/>
    </source>
</evidence>
<dbReference type="InterPro" id="IPR020846">
    <property type="entry name" value="MFS_dom"/>
</dbReference>
<comment type="caution">
    <text evidence="8">The sequence shown here is derived from an EMBL/GenBank/DDBJ whole genome shotgun (WGS) entry which is preliminary data.</text>
</comment>
<evidence type="ECO:0000313" key="8">
    <source>
        <dbReference type="EMBL" id="GBG26427.1"/>
    </source>
</evidence>
<keyword evidence="9" id="KW-1185">Reference proteome</keyword>
<keyword evidence="3 6" id="KW-0812">Transmembrane</keyword>
<proteinExistence type="predicted"/>
<feature type="transmembrane region" description="Helical" evidence="6">
    <location>
        <begin position="443"/>
        <end position="462"/>
    </location>
</feature>
<keyword evidence="2" id="KW-0813">Transport</keyword>
<dbReference type="EMBL" id="BEYU01000020">
    <property type="protein sequence ID" value="GBG26427.1"/>
    <property type="molecule type" value="Genomic_DNA"/>
</dbReference>
<dbReference type="AlphaFoldDB" id="A0A2R5G5V5"/>
<dbReference type="Pfam" id="PF00083">
    <property type="entry name" value="Sugar_tr"/>
    <property type="match status" value="1"/>
</dbReference>
<evidence type="ECO:0000256" key="5">
    <source>
        <dbReference type="ARBA" id="ARBA00023136"/>
    </source>
</evidence>
<gene>
    <name evidence="8" type="ORF">FCC1311_026482</name>
</gene>
<feature type="transmembrane region" description="Helical" evidence="6">
    <location>
        <begin position="474"/>
        <end position="495"/>
    </location>
</feature>
<comment type="subcellular location">
    <subcellularLocation>
        <location evidence="1">Membrane</location>
        <topology evidence="1">Multi-pass membrane protein</topology>
    </subcellularLocation>
</comment>
<feature type="transmembrane region" description="Helical" evidence="6">
    <location>
        <begin position="257"/>
        <end position="277"/>
    </location>
</feature>
<evidence type="ECO:0000256" key="2">
    <source>
        <dbReference type="ARBA" id="ARBA00022448"/>
    </source>
</evidence>
<evidence type="ECO:0000256" key="1">
    <source>
        <dbReference type="ARBA" id="ARBA00004141"/>
    </source>
</evidence>
<evidence type="ECO:0000259" key="7">
    <source>
        <dbReference type="PROSITE" id="PS50850"/>
    </source>
</evidence>
<feature type="transmembrane region" description="Helical" evidence="6">
    <location>
        <begin position="318"/>
        <end position="339"/>
    </location>
</feature>
<dbReference type="InterPro" id="IPR036259">
    <property type="entry name" value="MFS_trans_sf"/>
</dbReference>
<keyword evidence="4 6" id="KW-1133">Transmembrane helix</keyword>
<feature type="transmembrane region" description="Helical" evidence="6">
    <location>
        <begin position="289"/>
        <end position="312"/>
    </location>
</feature>